<reference evidence="3 5" key="2">
    <citation type="submission" date="2016-11" db="EMBL/GenBank/DDBJ databases">
        <authorList>
            <person name="Jaros S."/>
            <person name="Januszkiewicz K."/>
            <person name="Wedrychowicz H."/>
        </authorList>
    </citation>
    <scope>NUCLEOTIDE SEQUENCE [LARGE SCALE GENOMIC DNA]</scope>
    <source>
        <strain evidence="3 5">DSM 27621</strain>
    </source>
</reference>
<proteinExistence type="predicted"/>
<evidence type="ECO:0000313" key="2">
    <source>
        <dbReference type="EMBL" id="OCA71048.1"/>
    </source>
</evidence>
<organism evidence="3 5">
    <name type="scientific">Chryseobacterium contaminans</name>
    <dbReference type="NCBI Taxonomy" id="1423959"/>
    <lineage>
        <taxon>Bacteria</taxon>
        <taxon>Pseudomonadati</taxon>
        <taxon>Bacteroidota</taxon>
        <taxon>Flavobacteriia</taxon>
        <taxon>Flavobacteriales</taxon>
        <taxon>Weeksellaceae</taxon>
        <taxon>Chryseobacterium group</taxon>
        <taxon>Chryseobacterium</taxon>
    </lineage>
</organism>
<dbReference type="OrthoDB" id="1274135at2"/>
<feature type="transmembrane region" description="Helical" evidence="1">
    <location>
        <begin position="231"/>
        <end position="249"/>
    </location>
</feature>
<feature type="transmembrane region" description="Helical" evidence="1">
    <location>
        <begin position="204"/>
        <end position="225"/>
    </location>
</feature>
<evidence type="ECO:0000256" key="1">
    <source>
        <dbReference type="SAM" id="Phobius"/>
    </source>
</evidence>
<gene>
    <name evidence="2" type="ORF">BBH99_13925</name>
    <name evidence="3" type="ORF">SAMN05444407_102193</name>
</gene>
<dbReference type="EMBL" id="MAYF01000347">
    <property type="protein sequence ID" value="OCA71048.1"/>
    <property type="molecule type" value="Genomic_DNA"/>
</dbReference>
<feature type="transmembrane region" description="Helical" evidence="1">
    <location>
        <begin position="45"/>
        <end position="60"/>
    </location>
</feature>
<evidence type="ECO:0000313" key="3">
    <source>
        <dbReference type="EMBL" id="SHL08698.1"/>
    </source>
</evidence>
<dbReference type="AlphaFoldDB" id="A0A1M6XS24"/>
<evidence type="ECO:0000313" key="4">
    <source>
        <dbReference type="Proteomes" id="UP000093508"/>
    </source>
</evidence>
<dbReference type="RefSeq" id="WP_066699942.1">
    <property type="nucleotide sequence ID" value="NZ_FRBM01000002.1"/>
</dbReference>
<name>A0A1M6XS24_9FLAO</name>
<dbReference type="Proteomes" id="UP000184069">
    <property type="component" value="Unassembled WGS sequence"/>
</dbReference>
<feature type="transmembrane region" description="Helical" evidence="1">
    <location>
        <begin position="269"/>
        <end position="286"/>
    </location>
</feature>
<keyword evidence="1" id="KW-0472">Membrane</keyword>
<dbReference type="EMBL" id="FRBM01000002">
    <property type="protein sequence ID" value="SHL08698.1"/>
    <property type="molecule type" value="Genomic_DNA"/>
</dbReference>
<feature type="transmembrane region" description="Helical" evidence="1">
    <location>
        <begin position="21"/>
        <end position="39"/>
    </location>
</feature>
<keyword evidence="1" id="KW-1133">Transmembrane helix</keyword>
<keyword evidence="1" id="KW-0812">Transmembrane</keyword>
<feature type="transmembrane region" description="Helical" evidence="1">
    <location>
        <begin position="80"/>
        <end position="98"/>
    </location>
</feature>
<keyword evidence="4" id="KW-1185">Reference proteome</keyword>
<protein>
    <submittedName>
        <fullName evidence="3">Uncharacterized protein</fullName>
    </submittedName>
</protein>
<reference evidence="2 4" key="1">
    <citation type="submission" date="2016-07" db="EMBL/GenBank/DDBJ databases">
        <authorList>
            <person name="Jeong J.-J."/>
            <person name="Kim D.W."/>
            <person name="Sang M.K."/>
            <person name="Choi I.-G."/>
            <person name="Kim K.D."/>
        </authorList>
    </citation>
    <scope>NUCLEOTIDE SEQUENCE [LARGE SCALE GENOMIC DNA]</scope>
    <source>
        <strain evidence="2 4">C-26</strain>
    </source>
</reference>
<accession>A0A1M6XS24</accession>
<evidence type="ECO:0000313" key="5">
    <source>
        <dbReference type="Proteomes" id="UP000184069"/>
    </source>
</evidence>
<dbReference type="Proteomes" id="UP000093508">
    <property type="component" value="Unassembled WGS sequence"/>
</dbReference>
<sequence>MEKLISHFKFRCNQSFRIFNLNPKVSIPVLLLLGALIAVKLPEHYYYPILFFVLIALLHAERKDLPFLRKVFVQNWRWIILLEITIMYSALLFGNINYRIEKTGLIVYVLIISLIFIPPRTKPWLNLKWTFIPNSLFEWKSFLRKNSWKVILGFIVVMFSSYQPVAMILAGTFVLDFISPVYQPHESKEMLEMYFKKHTLKEKIRKNILFFNLLLFPVYCSFVILNPYESLYVLYYFAFMNLYLLLILIRKYKNYNHKNKESDYNMGVYFEYFLCSMTIIPALFLLKSGIKEAHQNIRTYVGN</sequence>